<dbReference type="SUPFAM" id="SSF53474">
    <property type="entry name" value="alpha/beta-Hydrolases"/>
    <property type="match status" value="1"/>
</dbReference>
<evidence type="ECO:0000259" key="1">
    <source>
        <dbReference type="Pfam" id="PF12697"/>
    </source>
</evidence>
<proteinExistence type="predicted"/>
<comment type="caution">
    <text evidence="2">The sequence shown here is derived from an EMBL/GenBank/DDBJ whole genome shotgun (WGS) entry which is preliminary data.</text>
</comment>
<feature type="domain" description="AB hydrolase-1" evidence="1">
    <location>
        <begin position="20"/>
        <end position="253"/>
    </location>
</feature>
<dbReference type="InterPro" id="IPR050266">
    <property type="entry name" value="AB_hydrolase_sf"/>
</dbReference>
<sequence>MTSALFTRHFGHGPRQALAIHCTLAHSGAWRGVGEALADDLRLLCCDLPSHGKSQDWDGDGDLHERSTDLVRDLLTEPTDIIGHSFGATIGLRIAIENPELVRSLTMIEPVYFAAALADDPARVAAGDRNSGGFDAAFDAGDRMEAARIFNTGWGDGSGWEKTPQKLRQYMADRIHYVPASQPFLRDDNAGLLEPGRFARATMPVLLIDGGASGDMVDAISTSIARRLPKVTRKAIDGAGHMAPITHPQAVAAEIRSFLETV</sequence>
<dbReference type="EMBL" id="LAZR01000164">
    <property type="protein sequence ID" value="KKN85018.1"/>
    <property type="molecule type" value="Genomic_DNA"/>
</dbReference>
<reference evidence="2" key="1">
    <citation type="journal article" date="2015" name="Nature">
        <title>Complex archaea that bridge the gap between prokaryotes and eukaryotes.</title>
        <authorList>
            <person name="Spang A."/>
            <person name="Saw J.H."/>
            <person name="Jorgensen S.L."/>
            <person name="Zaremba-Niedzwiedzka K."/>
            <person name="Martijn J."/>
            <person name="Lind A.E."/>
            <person name="van Eijk R."/>
            <person name="Schleper C."/>
            <person name="Guy L."/>
            <person name="Ettema T.J."/>
        </authorList>
    </citation>
    <scope>NUCLEOTIDE SEQUENCE</scope>
</reference>
<dbReference type="InterPro" id="IPR029058">
    <property type="entry name" value="AB_hydrolase_fold"/>
</dbReference>
<dbReference type="PRINTS" id="PR00111">
    <property type="entry name" value="ABHYDROLASE"/>
</dbReference>
<dbReference type="PANTHER" id="PTHR43798">
    <property type="entry name" value="MONOACYLGLYCEROL LIPASE"/>
    <property type="match status" value="1"/>
</dbReference>
<dbReference type="AlphaFoldDB" id="A0A0F9X0U5"/>
<dbReference type="InterPro" id="IPR000073">
    <property type="entry name" value="AB_hydrolase_1"/>
</dbReference>
<name>A0A0F9X0U5_9ZZZZ</name>
<dbReference type="Pfam" id="PF12697">
    <property type="entry name" value="Abhydrolase_6"/>
    <property type="match status" value="1"/>
</dbReference>
<dbReference type="Gene3D" id="3.40.50.1820">
    <property type="entry name" value="alpha/beta hydrolase"/>
    <property type="match status" value="1"/>
</dbReference>
<gene>
    <name evidence="2" type="ORF">LCGC14_0283870</name>
</gene>
<accession>A0A0F9X0U5</accession>
<protein>
    <recommendedName>
        <fullName evidence="1">AB hydrolase-1 domain-containing protein</fullName>
    </recommendedName>
</protein>
<evidence type="ECO:0000313" key="2">
    <source>
        <dbReference type="EMBL" id="KKN85018.1"/>
    </source>
</evidence>
<organism evidence="2">
    <name type="scientific">marine sediment metagenome</name>
    <dbReference type="NCBI Taxonomy" id="412755"/>
    <lineage>
        <taxon>unclassified sequences</taxon>
        <taxon>metagenomes</taxon>
        <taxon>ecological metagenomes</taxon>
    </lineage>
</organism>